<dbReference type="InterPro" id="IPR002938">
    <property type="entry name" value="FAD-bd"/>
</dbReference>
<evidence type="ECO:0000313" key="5">
    <source>
        <dbReference type="EMBL" id="PMD63638.1"/>
    </source>
</evidence>
<dbReference type="PANTHER" id="PTHR43476">
    <property type="entry name" value="3-(3-HYDROXY-PHENYL)PROPIONATE/3-HYDROXYCINNAMIC ACID HYDROXYLASE"/>
    <property type="match status" value="1"/>
</dbReference>
<evidence type="ECO:0000256" key="3">
    <source>
        <dbReference type="ARBA" id="ARBA00023002"/>
    </source>
</evidence>
<evidence type="ECO:0000256" key="2">
    <source>
        <dbReference type="ARBA" id="ARBA00022827"/>
    </source>
</evidence>
<evidence type="ECO:0000256" key="1">
    <source>
        <dbReference type="ARBA" id="ARBA00022630"/>
    </source>
</evidence>
<proteinExistence type="predicted"/>
<dbReference type="Gene3D" id="3.30.9.10">
    <property type="entry name" value="D-Amino Acid Oxidase, subunit A, domain 2"/>
    <property type="match status" value="1"/>
</dbReference>
<evidence type="ECO:0000313" key="6">
    <source>
        <dbReference type="Proteomes" id="UP000235371"/>
    </source>
</evidence>
<keyword evidence="1" id="KW-0285">Flavoprotein</keyword>
<keyword evidence="2" id="KW-0274">FAD</keyword>
<dbReference type="RefSeq" id="XP_024740542.1">
    <property type="nucleotide sequence ID" value="XM_024874230.1"/>
</dbReference>
<keyword evidence="6" id="KW-1185">Reference proteome</keyword>
<feature type="domain" description="FAD-binding" evidence="4">
    <location>
        <begin position="320"/>
        <end position="381"/>
    </location>
</feature>
<dbReference type="STRING" id="1095630.A0A2J6TKY1"/>
<gene>
    <name evidence="5" type="ORF">K444DRAFT_522774</name>
</gene>
<name>A0A2J6TKY1_9HELO</name>
<dbReference type="InterPro" id="IPR036188">
    <property type="entry name" value="FAD/NAD-bd_sf"/>
</dbReference>
<dbReference type="GO" id="GO:0019622">
    <property type="term" value="P:3-(3-hydroxy)phenylpropionate catabolic process"/>
    <property type="evidence" value="ECO:0007669"/>
    <property type="project" value="TreeGrafter"/>
</dbReference>
<protein>
    <submittedName>
        <fullName evidence="5">FAD/NAD(P)-binding domain-containing protein</fullName>
    </submittedName>
</protein>
<dbReference type="InterPro" id="IPR050631">
    <property type="entry name" value="PheA/TfdB_FAD_monoxygenase"/>
</dbReference>
<dbReference type="AlphaFoldDB" id="A0A2J6TKY1"/>
<dbReference type="GeneID" id="36582310"/>
<keyword evidence="3" id="KW-0560">Oxidoreductase</keyword>
<feature type="domain" description="FAD-binding" evidence="4">
    <location>
        <begin position="10"/>
        <end position="184"/>
    </location>
</feature>
<dbReference type="SUPFAM" id="SSF51905">
    <property type="entry name" value="FAD/NAD(P)-binding domain"/>
    <property type="match status" value="1"/>
</dbReference>
<evidence type="ECO:0000259" key="4">
    <source>
        <dbReference type="Pfam" id="PF01494"/>
    </source>
</evidence>
<dbReference type="OrthoDB" id="10016252at2759"/>
<reference evidence="5 6" key="1">
    <citation type="submission" date="2016-04" db="EMBL/GenBank/DDBJ databases">
        <title>A degradative enzymes factory behind the ericoid mycorrhizal symbiosis.</title>
        <authorList>
            <consortium name="DOE Joint Genome Institute"/>
            <person name="Martino E."/>
            <person name="Morin E."/>
            <person name="Grelet G."/>
            <person name="Kuo A."/>
            <person name="Kohler A."/>
            <person name="Daghino S."/>
            <person name="Barry K."/>
            <person name="Choi C."/>
            <person name="Cichocki N."/>
            <person name="Clum A."/>
            <person name="Copeland A."/>
            <person name="Hainaut M."/>
            <person name="Haridas S."/>
            <person name="Labutti K."/>
            <person name="Lindquist E."/>
            <person name="Lipzen A."/>
            <person name="Khouja H.-R."/>
            <person name="Murat C."/>
            <person name="Ohm R."/>
            <person name="Olson A."/>
            <person name="Spatafora J."/>
            <person name="Veneault-Fourrey C."/>
            <person name="Henrissat B."/>
            <person name="Grigoriev I."/>
            <person name="Martin F."/>
            <person name="Perotto S."/>
        </authorList>
    </citation>
    <scope>NUCLEOTIDE SEQUENCE [LARGE SCALE GENOMIC DNA]</scope>
    <source>
        <strain evidence="5 6">E</strain>
    </source>
</reference>
<accession>A0A2J6TKY1</accession>
<dbReference type="InParanoid" id="A0A2J6TKY1"/>
<sequence length="630" mass="70769">MAANDTIETTDVLIVGCGPTGALLTVLLGQFGVQNIVLEKEARVTDDPRGITLDEDGIRLLQEIGIYDKVYTEMGSSLGMVHFMTSKTDLHEKPFLKFNMHTTEGGTGHVGIISVRQPILEKYVRLAATRHSSSQLRSSCTVKQIEEDKDWVYCQYSDAAGAQKRVRSKFLVGCDGKTGFTRKSYLEPKGLLMEKISSFGYNETWVAMNLKLTPPTSESHPSFPLWKLGYTPEQVYDLFFPPSFRFICNAERPAVCGRFGPAADRLWRLEFVVQKDEDPMLMSSDAKTMEILMPYITHPGSKHRISDSSIQFPVDCISVLRSRPFAFSARRCNKFSVDRVLLAGDAAHVFPPFGGQGIASGFRDASGLAWRLALAIRENTKNYDRLFSGWFEERKQQLQLSLAKTIKNGKLCTQGHTWRFTIIKLVFRLFQLIPVLNRKLERGPRGDGMIRYNWQDGLPFLGDSYGGLSLPQVYCSPVSSSPKAPEVIFTDDVIFQKGKNGMFQLVVLLESLTDLGTTRKSLLGINDLSNHYLLAEEATFIVQTPAVNCNAVDVVNDVFRIATAEEFAATESLCGNRPAPQYYDMYRMKKDLHGKNFAIVRPDRFLYAACDTTDQLHRICKGMRRTLGLE</sequence>
<dbReference type="PRINTS" id="PR00420">
    <property type="entry name" value="RNGMNOXGNASE"/>
</dbReference>
<dbReference type="GO" id="GO:0071949">
    <property type="term" value="F:FAD binding"/>
    <property type="evidence" value="ECO:0007669"/>
    <property type="project" value="InterPro"/>
</dbReference>
<organism evidence="5 6">
    <name type="scientific">Hyaloscypha bicolor E</name>
    <dbReference type="NCBI Taxonomy" id="1095630"/>
    <lineage>
        <taxon>Eukaryota</taxon>
        <taxon>Fungi</taxon>
        <taxon>Dikarya</taxon>
        <taxon>Ascomycota</taxon>
        <taxon>Pezizomycotina</taxon>
        <taxon>Leotiomycetes</taxon>
        <taxon>Helotiales</taxon>
        <taxon>Hyaloscyphaceae</taxon>
        <taxon>Hyaloscypha</taxon>
        <taxon>Hyaloscypha bicolor</taxon>
    </lineage>
</organism>
<dbReference type="EMBL" id="KZ613780">
    <property type="protein sequence ID" value="PMD63638.1"/>
    <property type="molecule type" value="Genomic_DNA"/>
</dbReference>
<dbReference type="PANTHER" id="PTHR43476:SF3">
    <property type="entry name" value="FAD-BINDING MONOOXYGENASE"/>
    <property type="match status" value="1"/>
</dbReference>
<dbReference type="GO" id="GO:0008688">
    <property type="term" value="F:3-(3-hydroxyphenyl)propionate hydroxylase activity"/>
    <property type="evidence" value="ECO:0007669"/>
    <property type="project" value="TreeGrafter"/>
</dbReference>
<dbReference type="Gene3D" id="3.50.50.60">
    <property type="entry name" value="FAD/NAD(P)-binding domain"/>
    <property type="match status" value="2"/>
</dbReference>
<dbReference type="Proteomes" id="UP000235371">
    <property type="component" value="Unassembled WGS sequence"/>
</dbReference>
<dbReference type="Pfam" id="PF01494">
    <property type="entry name" value="FAD_binding_3"/>
    <property type="match status" value="2"/>
</dbReference>